<evidence type="ECO:0000256" key="1">
    <source>
        <dbReference type="SAM" id="Phobius"/>
    </source>
</evidence>
<dbReference type="SUPFAM" id="SSF54523">
    <property type="entry name" value="Pili subunits"/>
    <property type="match status" value="1"/>
</dbReference>
<feature type="transmembrane region" description="Helical" evidence="1">
    <location>
        <begin position="26"/>
        <end position="47"/>
    </location>
</feature>
<name>A0A0H2YSK3_CLOP1</name>
<dbReference type="InterPro" id="IPR045584">
    <property type="entry name" value="Pilin-like"/>
</dbReference>
<proteinExistence type="predicted"/>
<keyword evidence="3" id="KW-1185">Reference proteome</keyword>
<dbReference type="KEGG" id="cpf:CPF_2572"/>
<dbReference type="Pfam" id="PF07963">
    <property type="entry name" value="N_methyl"/>
    <property type="match status" value="1"/>
</dbReference>
<dbReference type="RefSeq" id="WP_003460119.1">
    <property type="nucleotide sequence ID" value="NC_008261.1"/>
</dbReference>
<dbReference type="STRING" id="195103.CPF_2572"/>
<dbReference type="NCBIfam" id="TIGR02532">
    <property type="entry name" value="IV_pilin_GFxxxE"/>
    <property type="match status" value="1"/>
</dbReference>
<dbReference type="PaxDb" id="195103-CPF_2572"/>
<dbReference type="PROSITE" id="PS00409">
    <property type="entry name" value="PROKAR_NTER_METHYL"/>
    <property type="match status" value="1"/>
</dbReference>
<reference evidence="2 3" key="1">
    <citation type="journal article" date="2006" name="Genome Res.">
        <title>Skewed genomic variability in strains of the toxigenic bacterial pathogen, Clostridium perfringens.</title>
        <authorList>
            <person name="Myers G.S."/>
            <person name="Rasko D.A."/>
            <person name="Cheung J.K."/>
            <person name="Ravel J."/>
            <person name="Seshadri R."/>
            <person name="Deboy R.T."/>
            <person name="Ren Q."/>
            <person name="Varga J."/>
            <person name="Awad M.M."/>
            <person name="Brinkac L.M."/>
            <person name="Daugherty S.C."/>
            <person name="Haft D.H."/>
            <person name="Dodson R.J."/>
            <person name="Madupu R."/>
            <person name="Nelson W.C."/>
            <person name="Rosovitz M.J."/>
            <person name="Sullivan S.A."/>
            <person name="Khouri H."/>
            <person name="Dimitrov G.I."/>
            <person name="Watkins K.L."/>
            <person name="Mulligan S."/>
            <person name="Benton J."/>
            <person name="Radune D."/>
            <person name="Fisher D.J."/>
            <person name="Atkins H.S."/>
            <person name="Hiscox T."/>
            <person name="Jost B.H."/>
            <person name="Billington S.J."/>
            <person name="Songer J.G."/>
            <person name="McClane B.A."/>
            <person name="Titball R.W."/>
            <person name="Rood J.I."/>
            <person name="Melville S.B."/>
            <person name="Paulsen I.T."/>
        </authorList>
    </citation>
    <scope>NUCLEOTIDE SEQUENCE [LARGE SCALE GENOMIC DNA]</scope>
    <source>
        <strain evidence="3">ATCC 13124 / DSM 756 / JCM 1290 / NCIMB 6125 / NCTC 8237 / S 107 / Type A</strain>
    </source>
</reference>
<dbReference type="Proteomes" id="UP000001823">
    <property type="component" value="Chromosome"/>
</dbReference>
<dbReference type="InterPro" id="IPR012902">
    <property type="entry name" value="N_methyl_site"/>
</dbReference>
<dbReference type="HOGENOM" id="CLU_1831676_0_0_9"/>
<evidence type="ECO:0000313" key="3">
    <source>
        <dbReference type="Proteomes" id="UP000001823"/>
    </source>
</evidence>
<keyword evidence="1" id="KW-1133">Transmembrane helix</keyword>
<gene>
    <name evidence="2" type="ordered locus">CPF_2572</name>
</gene>
<dbReference type="EMBL" id="CP000246">
    <property type="protein sequence ID" value="ABG83974.1"/>
    <property type="molecule type" value="Genomic_DNA"/>
</dbReference>
<dbReference type="Gene3D" id="3.30.700.10">
    <property type="entry name" value="Glycoprotein, Type 4 Pilin"/>
    <property type="match status" value="1"/>
</dbReference>
<sequence>MLLLKASAICGKGNEGKRNKKGGFTLIELTVVLAIMAIILMVIAPNFSSVKDSAKAKVDKQNCAAIERSVEMLLAEDAISSSITNIKITSSNGNVQISGISDDTGKSKLQDLLEDLDKPQSGESYNVDIENGRKVTVSIV</sequence>
<evidence type="ECO:0000313" key="2">
    <source>
        <dbReference type="EMBL" id="ABG83974.1"/>
    </source>
</evidence>
<keyword evidence="1" id="KW-0472">Membrane</keyword>
<dbReference type="AlphaFoldDB" id="A0A0H2YSK3"/>
<accession>A0A0H2YSK3</accession>
<keyword evidence="1" id="KW-0812">Transmembrane</keyword>
<organism evidence="2 3">
    <name type="scientific">Clostridium perfringens (strain ATCC 13124 / DSM 756 / JCM 1290 / NCIMB 6125 / NCTC 8237 / Type A)</name>
    <dbReference type="NCBI Taxonomy" id="195103"/>
    <lineage>
        <taxon>Bacteria</taxon>
        <taxon>Bacillati</taxon>
        <taxon>Bacillota</taxon>
        <taxon>Clostridia</taxon>
        <taxon>Eubacteriales</taxon>
        <taxon>Clostridiaceae</taxon>
        <taxon>Clostridium</taxon>
    </lineage>
</organism>
<protein>
    <submittedName>
        <fullName evidence="2">Type IV pilin</fullName>
    </submittedName>
</protein>